<name>A0A4Y7L5A3_PAPSO</name>
<evidence type="ECO:0000256" key="5">
    <source>
        <dbReference type="ARBA" id="ARBA00023136"/>
    </source>
</evidence>
<accession>A0A4Y7L5A3</accession>
<keyword evidence="3" id="KW-0029">Amino-acid transport</keyword>
<dbReference type="InterPro" id="IPR013057">
    <property type="entry name" value="AA_transpt_TM"/>
</dbReference>
<keyword evidence="4 6" id="KW-1133">Transmembrane helix</keyword>
<dbReference type="EMBL" id="CM010723">
    <property type="protein sequence ID" value="RZC79561.1"/>
    <property type="molecule type" value="Genomic_DNA"/>
</dbReference>
<protein>
    <recommendedName>
        <fullName evidence="7">Amino acid transporter transmembrane domain-containing protein</fullName>
    </recommendedName>
</protein>
<feature type="transmembrane region" description="Helical" evidence="6">
    <location>
        <begin position="204"/>
        <end position="224"/>
    </location>
</feature>
<evidence type="ECO:0000256" key="1">
    <source>
        <dbReference type="ARBA" id="ARBA00004141"/>
    </source>
</evidence>
<organism evidence="8 9">
    <name type="scientific">Papaver somniferum</name>
    <name type="common">Opium poppy</name>
    <dbReference type="NCBI Taxonomy" id="3469"/>
    <lineage>
        <taxon>Eukaryota</taxon>
        <taxon>Viridiplantae</taxon>
        <taxon>Streptophyta</taxon>
        <taxon>Embryophyta</taxon>
        <taxon>Tracheophyta</taxon>
        <taxon>Spermatophyta</taxon>
        <taxon>Magnoliopsida</taxon>
        <taxon>Ranunculales</taxon>
        <taxon>Papaveraceae</taxon>
        <taxon>Papaveroideae</taxon>
        <taxon>Papaver</taxon>
    </lineage>
</organism>
<feature type="transmembrane region" description="Helical" evidence="6">
    <location>
        <begin position="177"/>
        <end position="198"/>
    </location>
</feature>
<sequence length="418" mass="46120">MDSTIHLLSDYKDSTTEVHDVPLATSTSFTALLNMMGLLIGLGQLSTAYALQTGGWASAFILCGLFMLGAYTSHLLGLCLATDVRLRSYTDIGYHAFGRKGRCISLFFVNMESFMALVSFTISMTDHLTRALDGYRNFHISVFNLPTAQSLTVIAVLVSIPSVWLRNLNSISFISTFGILLSFLICGVLFCICFFGGIKANKPIQVFRIHNIFSVSGLYIFNIASHMAIPDVYRSMENPATFSTISYLSFGIVSTLYTVLAFLGAKMFGPEVSSQVTLSMPKNLVFTQIALWAAIITPMTKYCFFTVPMASEVERHLPAKMPLWKRTIIRGAAGSLFLLIILVLAITIPFFETVLGLTGSLVSIFVSVILPIAFYLKIFRKRISFASLVVHLIIIIICLVIGIIGTVSNARSMINHYY</sequence>
<evidence type="ECO:0000256" key="3">
    <source>
        <dbReference type="ARBA" id="ARBA00022970"/>
    </source>
</evidence>
<dbReference type="Gramene" id="RZC79561">
    <property type="protein sequence ID" value="RZC79561"/>
    <property type="gene ID" value="C5167_003792"/>
</dbReference>
<dbReference type="Pfam" id="PF01490">
    <property type="entry name" value="Aa_trans"/>
    <property type="match status" value="1"/>
</dbReference>
<feature type="transmembrane region" description="Helical" evidence="6">
    <location>
        <begin position="285"/>
        <end position="307"/>
    </location>
</feature>
<keyword evidence="5 6" id="KW-0472">Membrane</keyword>
<feature type="domain" description="Amino acid transporter transmembrane" evidence="7">
    <location>
        <begin position="25"/>
        <end position="407"/>
    </location>
</feature>
<feature type="transmembrane region" description="Helical" evidence="6">
    <location>
        <begin position="328"/>
        <end position="351"/>
    </location>
</feature>
<evidence type="ECO:0000313" key="9">
    <source>
        <dbReference type="Proteomes" id="UP000316621"/>
    </source>
</evidence>
<dbReference type="AlphaFoldDB" id="A0A4Y7L5A3"/>
<keyword evidence="9" id="KW-1185">Reference proteome</keyword>
<keyword evidence="3" id="KW-0813">Transport</keyword>
<evidence type="ECO:0000256" key="4">
    <source>
        <dbReference type="ARBA" id="ARBA00022989"/>
    </source>
</evidence>
<comment type="subcellular location">
    <subcellularLocation>
        <location evidence="1">Membrane</location>
        <topology evidence="1">Multi-pass membrane protein</topology>
    </subcellularLocation>
</comment>
<dbReference type="GO" id="GO:0015179">
    <property type="term" value="F:L-amino acid transmembrane transporter activity"/>
    <property type="evidence" value="ECO:0007669"/>
    <property type="project" value="TreeGrafter"/>
</dbReference>
<evidence type="ECO:0000259" key="7">
    <source>
        <dbReference type="Pfam" id="PF01490"/>
    </source>
</evidence>
<reference evidence="8 9" key="1">
    <citation type="journal article" date="2018" name="Science">
        <title>The opium poppy genome and morphinan production.</title>
        <authorList>
            <person name="Guo L."/>
            <person name="Winzer T."/>
            <person name="Yang X."/>
            <person name="Li Y."/>
            <person name="Ning Z."/>
            <person name="He Z."/>
            <person name="Teodor R."/>
            <person name="Lu Y."/>
            <person name="Bowser T.A."/>
            <person name="Graham I.A."/>
            <person name="Ye K."/>
        </authorList>
    </citation>
    <scope>NUCLEOTIDE SEQUENCE [LARGE SCALE GENOMIC DNA]</scope>
    <source>
        <strain evidence="9">cv. HN1</strain>
        <tissue evidence="8">Leaves</tissue>
    </source>
</reference>
<dbReference type="Proteomes" id="UP000316621">
    <property type="component" value="Chromosome 9"/>
</dbReference>
<feature type="transmembrane region" description="Helical" evidence="6">
    <location>
        <begin position="31"/>
        <end position="51"/>
    </location>
</feature>
<feature type="transmembrane region" description="Helical" evidence="6">
    <location>
        <begin position="57"/>
        <end position="82"/>
    </location>
</feature>
<feature type="transmembrane region" description="Helical" evidence="6">
    <location>
        <begin position="388"/>
        <end position="408"/>
    </location>
</feature>
<dbReference type="OrthoDB" id="655540at2759"/>
<dbReference type="PANTHER" id="PTHR22950">
    <property type="entry name" value="AMINO ACID TRANSPORTER"/>
    <property type="match status" value="1"/>
</dbReference>
<dbReference type="OMA" id="MACACIL"/>
<gene>
    <name evidence="8" type="ORF">C5167_003792</name>
</gene>
<evidence type="ECO:0000256" key="6">
    <source>
        <dbReference type="SAM" id="Phobius"/>
    </source>
</evidence>
<dbReference type="PANTHER" id="PTHR22950:SF696">
    <property type="entry name" value="AMINO ACID TRANSPORTER TRANSMEMBRANE DOMAIN-CONTAINING PROTEIN"/>
    <property type="match status" value="1"/>
</dbReference>
<feature type="transmembrane region" description="Helical" evidence="6">
    <location>
        <begin position="245"/>
        <end position="265"/>
    </location>
</feature>
<dbReference type="GO" id="GO:0005774">
    <property type="term" value="C:vacuolar membrane"/>
    <property type="evidence" value="ECO:0007669"/>
    <property type="project" value="TreeGrafter"/>
</dbReference>
<keyword evidence="2 6" id="KW-0812">Transmembrane</keyword>
<feature type="transmembrane region" description="Helical" evidence="6">
    <location>
        <begin position="142"/>
        <end position="165"/>
    </location>
</feature>
<evidence type="ECO:0000313" key="8">
    <source>
        <dbReference type="EMBL" id="RZC79561.1"/>
    </source>
</evidence>
<feature type="transmembrane region" description="Helical" evidence="6">
    <location>
        <begin position="103"/>
        <end position="122"/>
    </location>
</feature>
<evidence type="ECO:0000256" key="2">
    <source>
        <dbReference type="ARBA" id="ARBA00022692"/>
    </source>
</evidence>
<feature type="transmembrane region" description="Helical" evidence="6">
    <location>
        <begin position="357"/>
        <end position="376"/>
    </location>
</feature>
<proteinExistence type="predicted"/>